<evidence type="ECO:0000313" key="2">
    <source>
        <dbReference type="EMBL" id="CAH4035399.1"/>
    </source>
</evidence>
<dbReference type="EMBL" id="CALOZG010000042">
    <property type="protein sequence ID" value="CAH4035399.1"/>
    <property type="molecule type" value="Genomic_DNA"/>
</dbReference>
<accession>A0A9P0XGH4</accession>
<evidence type="ECO:0000313" key="3">
    <source>
        <dbReference type="Proteomes" id="UP001152562"/>
    </source>
</evidence>
<protein>
    <submittedName>
        <fullName evidence="2">Uncharacterized protein</fullName>
    </submittedName>
</protein>
<reference evidence="2" key="1">
    <citation type="submission" date="2022-05" db="EMBL/GenBank/DDBJ databases">
        <authorList>
            <person name="Okamura Y."/>
        </authorList>
    </citation>
    <scope>NUCLEOTIDE SEQUENCE</scope>
</reference>
<dbReference type="Proteomes" id="UP001152562">
    <property type="component" value="Unassembled WGS sequence"/>
</dbReference>
<gene>
    <name evidence="2" type="ORF">PIBRA_LOCUS11466</name>
</gene>
<feature type="region of interest" description="Disordered" evidence="1">
    <location>
        <begin position="190"/>
        <end position="211"/>
    </location>
</feature>
<keyword evidence="3" id="KW-1185">Reference proteome</keyword>
<name>A0A9P0XGH4_PIEBR</name>
<evidence type="ECO:0000256" key="1">
    <source>
        <dbReference type="SAM" id="MobiDB-lite"/>
    </source>
</evidence>
<proteinExistence type="predicted"/>
<dbReference type="AlphaFoldDB" id="A0A9P0XGH4"/>
<comment type="caution">
    <text evidence="2">The sequence shown here is derived from an EMBL/GenBank/DDBJ whole genome shotgun (WGS) entry which is preliminary data.</text>
</comment>
<sequence length="211" mass="23887">MYSECPKVYTSKNAIVPSKRRTEEDKLSTSSCRILPSESGASVQYVGDNADINVSTLAGNNTLHLMGMIKIVTLKDALIYDDRIKKYTTKPSAKELAAISHLSLLAYEKPVLPVYSKIQVQNLHDDQLVKDLEPLEWGWMLENEILELIRTLLPPANIIFSNCKNVYPSNPDEESAYDLEILEDLEMNMADNEDDANELNIFDDDEEEEDN</sequence>
<organism evidence="2 3">
    <name type="scientific">Pieris brassicae</name>
    <name type="common">White butterfly</name>
    <name type="synonym">Large white butterfly</name>
    <dbReference type="NCBI Taxonomy" id="7116"/>
    <lineage>
        <taxon>Eukaryota</taxon>
        <taxon>Metazoa</taxon>
        <taxon>Ecdysozoa</taxon>
        <taxon>Arthropoda</taxon>
        <taxon>Hexapoda</taxon>
        <taxon>Insecta</taxon>
        <taxon>Pterygota</taxon>
        <taxon>Neoptera</taxon>
        <taxon>Endopterygota</taxon>
        <taxon>Lepidoptera</taxon>
        <taxon>Glossata</taxon>
        <taxon>Ditrysia</taxon>
        <taxon>Papilionoidea</taxon>
        <taxon>Pieridae</taxon>
        <taxon>Pierinae</taxon>
        <taxon>Pieris</taxon>
    </lineage>
</organism>